<evidence type="ECO:0000256" key="6">
    <source>
        <dbReference type="ARBA" id="ARBA00022729"/>
    </source>
</evidence>
<evidence type="ECO:0000256" key="4">
    <source>
        <dbReference type="ARBA" id="ARBA00022525"/>
    </source>
</evidence>
<keyword evidence="8" id="KW-0449">Lipoprotein</keyword>
<evidence type="ECO:0000256" key="2">
    <source>
        <dbReference type="ARBA" id="ARBA00004613"/>
    </source>
</evidence>
<keyword evidence="4" id="KW-0964">Secreted</keyword>
<keyword evidence="5" id="KW-0325">Glycoprotein</keyword>
<keyword evidence="13" id="KW-1185">Reference proteome</keyword>
<keyword evidence="7 9" id="KW-1015">Disulfide bond</keyword>
<feature type="chain" id="PRO_5019535512" description="CFEM domain-containing protein" evidence="10">
    <location>
        <begin position="20"/>
        <end position="168"/>
    </location>
</feature>
<dbReference type="InterPro" id="IPR008427">
    <property type="entry name" value="Extracellular_membr_CFEM_dom"/>
</dbReference>
<evidence type="ECO:0000256" key="3">
    <source>
        <dbReference type="ARBA" id="ARBA00010031"/>
    </source>
</evidence>
<evidence type="ECO:0000256" key="1">
    <source>
        <dbReference type="ARBA" id="ARBA00004589"/>
    </source>
</evidence>
<keyword evidence="5" id="KW-0472">Membrane</keyword>
<proteinExistence type="inferred from homology"/>
<comment type="subcellular location">
    <subcellularLocation>
        <location evidence="1">Membrane</location>
        <topology evidence="1">Lipid-anchor</topology>
        <topology evidence="1">GPI-anchor</topology>
    </subcellularLocation>
    <subcellularLocation>
        <location evidence="2">Secreted</location>
    </subcellularLocation>
</comment>
<evidence type="ECO:0000256" key="9">
    <source>
        <dbReference type="PROSITE-ProRule" id="PRU01356"/>
    </source>
</evidence>
<keyword evidence="9" id="KW-0479">Metal-binding</keyword>
<dbReference type="AlphaFoldDB" id="A0A423WD53"/>
<gene>
    <name evidence="12" type="ORF">VMCG_05901</name>
</gene>
<dbReference type="Pfam" id="PF05730">
    <property type="entry name" value="CFEM"/>
    <property type="match status" value="1"/>
</dbReference>
<protein>
    <recommendedName>
        <fullName evidence="11">CFEM domain-containing protein</fullName>
    </recommendedName>
</protein>
<comment type="similarity">
    <text evidence="3">Belongs to the RBT5 family.</text>
</comment>
<dbReference type="GO" id="GO:0098552">
    <property type="term" value="C:side of membrane"/>
    <property type="evidence" value="ECO:0007669"/>
    <property type="project" value="UniProtKB-KW"/>
</dbReference>
<sequence>MQITTALTAVAFLIASTAAQSPTTTGTAAAASTSDLPSMVSQLPKCALGCLDSAAKSIDCNAADLTCLCSNSSDFIEAIGPCIVLSSGCTSDEQDQITSLAGSICKDVVANPNSPELTSASNYLTSAMATGTGASASSATGNAAVRTDLPVAGMGVMGAAAALAAFAL</sequence>
<keyword evidence="6 10" id="KW-0732">Signal</keyword>
<comment type="caution">
    <text evidence="12">The sequence shown here is derived from an EMBL/GenBank/DDBJ whole genome shotgun (WGS) entry which is preliminary data.</text>
</comment>
<dbReference type="EMBL" id="LKEA01000019">
    <property type="protein sequence ID" value="ROW01318.1"/>
    <property type="molecule type" value="Genomic_DNA"/>
</dbReference>
<comment type="caution">
    <text evidence="9">Lacks conserved residue(s) required for the propagation of feature annotation.</text>
</comment>
<dbReference type="GO" id="GO:0046872">
    <property type="term" value="F:metal ion binding"/>
    <property type="evidence" value="ECO:0007669"/>
    <property type="project" value="UniProtKB-UniRule"/>
</dbReference>
<evidence type="ECO:0000256" key="10">
    <source>
        <dbReference type="SAM" id="SignalP"/>
    </source>
</evidence>
<keyword evidence="9" id="KW-0408">Iron</keyword>
<dbReference type="PROSITE" id="PS52012">
    <property type="entry name" value="CFEM"/>
    <property type="match status" value="1"/>
</dbReference>
<feature type="binding site" description="axial binding residue" evidence="9">
    <location>
        <position position="64"/>
    </location>
    <ligand>
        <name>heme</name>
        <dbReference type="ChEBI" id="CHEBI:30413"/>
    </ligand>
    <ligandPart>
        <name>Fe</name>
        <dbReference type="ChEBI" id="CHEBI:18248"/>
    </ligandPart>
</feature>
<dbReference type="STRING" id="356882.A0A423WD53"/>
<dbReference type="SMART" id="SM00747">
    <property type="entry name" value="CFEM"/>
    <property type="match status" value="1"/>
</dbReference>
<keyword evidence="9" id="KW-0349">Heme</keyword>
<feature type="domain" description="CFEM" evidence="11">
    <location>
        <begin position="16"/>
        <end position="132"/>
    </location>
</feature>
<feature type="signal peptide" evidence="10">
    <location>
        <begin position="1"/>
        <end position="19"/>
    </location>
</feature>
<dbReference type="OrthoDB" id="3065412at2759"/>
<organism evidence="12 13">
    <name type="scientific">Cytospora schulzeri</name>
    <dbReference type="NCBI Taxonomy" id="448051"/>
    <lineage>
        <taxon>Eukaryota</taxon>
        <taxon>Fungi</taxon>
        <taxon>Dikarya</taxon>
        <taxon>Ascomycota</taxon>
        <taxon>Pezizomycotina</taxon>
        <taxon>Sordariomycetes</taxon>
        <taxon>Sordariomycetidae</taxon>
        <taxon>Diaporthales</taxon>
        <taxon>Cytosporaceae</taxon>
        <taxon>Cytospora</taxon>
    </lineage>
</organism>
<evidence type="ECO:0000256" key="8">
    <source>
        <dbReference type="ARBA" id="ARBA00023288"/>
    </source>
</evidence>
<evidence type="ECO:0000256" key="5">
    <source>
        <dbReference type="ARBA" id="ARBA00022622"/>
    </source>
</evidence>
<dbReference type="Proteomes" id="UP000283895">
    <property type="component" value="Unassembled WGS sequence"/>
</dbReference>
<reference evidence="12 13" key="1">
    <citation type="submission" date="2015-09" db="EMBL/GenBank/DDBJ databases">
        <title>Host preference determinants of Valsa canker pathogens revealed by comparative genomics.</title>
        <authorList>
            <person name="Yin Z."/>
            <person name="Huang L."/>
        </authorList>
    </citation>
    <scope>NUCLEOTIDE SEQUENCE [LARGE SCALE GENOMIC DNA]</scope>
    <source>
        <strain evidence="12 13">03-1</strain>
    </source>
</reference>
<evidence type="ECO:0000256" key="7">
    <source>
        <dbReference type="ARBA" id="ARBA00023157"/>
    </source>
</evidence>
<name>A0A423WD53_9PEZI</name>
<evidence type="ECO:0000313" key="13">
    <source>
        <dbReference type="Proteomes" id="UP000283895"/>
    </source>
</evidence>
<accession>A0A423WD53</accession>
<feature type="disulfide bond" evidence="9">
    <location>
        <begin position="60"/>
        <end position="67"/>
    </location>
</feature>
<dbReference type="GO" id="GO:0005576">
    <property type="term" value="C:extracellular region"/>
    <property type="evidence" value="ECO:0007669"/>
    <property type="project" value="UniProtKB-SubCell"/>
</dbReference>
<keyword evidence="5" id="KW-0336">GPI-anchor</keyword>
<evidence type="ECO:0000313" key="12">
    <source>
        <dbReference type="EMBL" id="ROW01318.1"/>
    </source>
</evidence>
<evidence type="ECO:0000259" key="11">
    <source>
        <dbReference type="PROSITE" id="PS52012"/>
    </source>
</evidence>